<dbReference type="AlphaFoldDB" id="A0A2H0D1P7"/>
<comment type="caution">
    <text evidence="1">The sequence shown here is derived from an EMBL/GenBank/DDBJ whole genome shotgun (WGS) entry which is preliminary data.</text>
</comment>
<reference evidence="1 2" key="1">
    <citation type="submission" date="2017-09" db="EMBL/GenBank/DDBJ databases">
        <title>Depth-based differentiation of microbial function through sediment-hosted aquifers and enrichment of novel symbionts in the deep terrestrial subsurface.</title>
        <authorList>
            <person name="Probst A.J."/>
            <person name="Ladd B."/>
            <person name="Jarett J.K."/>
            <person name="Geller-Mcgrath D.E."/>
            <person name="Sieber C.M."/>
            <person name="Emerson J.B."/>
            <person name="Anantharaman K."/>
            <person name="Thomas B.C."/>
            <person name="Malmstrom R."/>
            <person name="Stieglmeier M."/>
            <person name="Klingl A."/>
            <person name="Woyke T."/>
            <person name="Ryan C.M."/>
            <person name="Banfield J.F."/>
        </authorList>
    </citation>
    <scope>NUCLEOTIDE SEQUENCE [LARGE SCALE GENOMIC DNA]</scope>
    <source>
        <strain evidence="1">CG22_combo_CG10-13_8_21_14_all_39_9</strain>
    </source>
</reference>
<evidence type="ECO:0000313" key="2">
    <source>
        <dbReference type="Proteomes" id="UP000230159"/>
    </source>
</evidence>
<dbReference type="EMBL" id="PCTN01000054">
    <property type="protein sequence ID" value="PIP75889.1"/>
    <property type="molecule type" value="Genomic_DNA"/>
</dbReference>
<name>A0A2H0D1P7_9BACT</name>
<gene>
    <name evidence="1" type="ORF">COW86_01225</name>
</gene>
<organism evidence="1 2">
    <name type="scientific">Candidatus Kuenenbacteria bacterium CG22_combo_CG10-13_8_21_14_all_39_9</name>
    <dbReference type="NCBI Taxonomy" id="1974621"/>
    <lineage>
        <taxon>Bacteria</taxon>
        <taxon>Candidatus Kueneniibacteriota</taxon>
    </lineage>
</organism>
<evidence type="ECO:0000313" key="1">
    <source>
        <dbReference type="EMBL" id="PIP75889.1"/>
    </source>
</evidence>
<sequence length="81" mass="9826">MTKKQLQSAWKKVIKETHKIPNWDALKRNSRQYRRVVMLRELILFCQVLLEKIEMGKNTAFNTIIFKKTINFYCAQMKEYV</sequence>
<dbReference type="Proteomes" id="UP000230159">
    <property type="component" value="Unassembled WGS sequence"/>
</dbReference>
<proteinExistence type="predicted"/>
<protein>
    <submittedName>
        <fullName evidence="1">Uncharacterized protein</fullName>
    </submittedName>
</protein>
<accession>A0A2H0D1P7</accession>